<proteinExistence type="predicted"/>
<protein>
    <submittedName>
        <fullName evidence="1">Uncharacterized protein</fullName>
    </submittedName>
</protein>
<dbReference type="AlphaFoldDB" id="A0A9E8SEQ5"/>
<evidence type="ECO:0000313" key="2">
    <source>
        <dbReference type="Proteomes" id="UP001164705"/>
    </source>
</evidence>
<dbReference type="KEGG" id="lnu:N7U66_10465"/>
<name>A0A9E8SEQ5_9FLAO</name>
<keyword evidence="2" id="KW-1185">Reference proteome</keyword>
<accession>A0A9E8SEQ5</accession>
<dbReference type="Proteomes" id="UP001164705">
    <property type="component" value="Chromosome"/>
</dbReference>
<evidence type="ECO:0000313" key="1">
    <source>
        <dbReference type="EMBL" id="WAC03798.1"/>
    </source>
</evidence>
<gene>
    <name evidence="1" type="ORF">N7U66_10465</name>
</gene>
<dbReference type="RefSeq" id="WP_267678435.1">
    <property type="nucleotide sequence ID" value="NZ_CP113088.1"/>
</dbReference>
<organism evidence="1 2">
    <name type="scientific">Lacinutrix neustonica</name>
    <dbReference type="NCBI Taxonomy" id="2980107"/>
    <lineage>
        <taxon>Bacteria</taxon>
        <taxon>Pseudomonadati</taxon>
        <taxon>Bacteroidota</taxon>
        <taxon>Flavobacteriia</taxon>
        <taxon>Flavobacteriales</taxon>
        <taxon>Flavobacteriaceae</taxon>
        <taxon>Lacinutrix</taxon>
    </lineage>
</organism>
<dbReference type="EMBL" id="CP113088">
    <property type="protein sequence ID" value="WAC03798.1"/>
    <property type="molecule type" value="Genomic_DNA"/>
</dbReference>
<sequence>MAILNVEKDIRLPVLLMDEFTSDFYDIRTKRFLKSDTNYLDYTIRLEGDFKKRYGSWLVHMNAFLDAVPADVPVYILWIPHQAQVNDYYYENMKKLGAMFNSKTAIQQYDYPFFSEATKDLSGYRNVKHLNPLTFFQTKDSLNSRLYFVNDPHINYRGNLMLSTYLKGYIPLKTDTNHLN</sequence>
<reference evidence="1" key="1">
    <citation type="submission" date="2022-11" db="EMBL/GenBank/DDBJ databases">
        <title>Lacinutrix neustonica HL-RS19T sp. nov., isolated from the surface microlayer sample of brackish Lake Shihwa.</title>
        <authorList>
            <person name="Choi J.Y."/>
            <person name="Hwang C.Y."/>
        </authorList>
    </citation>
    <scope>NUCLEOTIDE SEQUENCE</scope>
    <source>
        <strain evidence="1">HL-RS19</strain>
    </source>
</reference>